<reference evidence="2 3" key="1">
    <citation type="journal article" date="2012" name="Genome Biol.">
        <title>Genome and low-iron response of an oceanic diatom adapted to chronic iron limitation.</title>
        <authorList>
            <person name="Lommer M."/>
            <person name="Specht M."/>
            <person name="Roy A.S."/>
            <person name="Kraemer L."/>
            <person name="Andreson R."/>
            <person name="Gutowska M.A."/>
            <person name="Wolf J."/>
            <person name="Bergner S.V."/>
            <person name="Schilhabel M.B."/>
            <person name="Klostermeier U.C."/>
            <person name="Beiko R.G."/>
            <person name="Rosenstiel P."/>
            <person name="Hippler M."/>
            <person name="Laroche J."/>
        </authorList>
    </citation>
    <scope>NUCLEOTIDE SEQUENCE [LARGE SCALE GENOMIC DNA]</scope>
    <source>
        <strain evidence="2 3">CCMP1005</strain>
    </source>
</reference>
<comment type="caution">
    <text evidence="2">The sequence shown here is derived from an EMBL/GenBank/DDBJ whole genome shotgun (WGS) entry which is preliminary data.</text>
</comment>
<protein>
    <submittedName>
        <fullName evidence="2">Uncharacterized protein</fullName>
    </submittedName>
</protein>
<dbReference type="EMBL" id="AGNL01002549">
    <property type="protein sequence ID" value="EJK76076.1"/>
    <property type="molecule type" value="Genomic_DNA"/>
</dbReference>
<accession>K0TMC3</accession>
<evidence type="ECO:0000313" key="2">
    <source>
        <dbReference type="EMBL" id="EJK76076.1"/>
    </source>
</evidence>
<feature type="region of interest" description="Disordered" evidence="1">
    <location>
        <begin position="1"/>
        <end position="24"/>
    </location>
</feature>
<feature type="compositionally biased region" description="Basic and acidic residues" evidence="1">
    <location>
        <begin position="1"/>
        <end position="11"/>
    </location>
</feature>
<proteinExistence type="predicted"/>
<evidence type="ECO:0000256" key="1">
    <source>
        <dbReference type="SAM" id="MobiDB-lite"/>
    </source>
</evidence>
<keyword evidence="3" id="KW-1185">Reference proteome</keyword>
<organism evidence="2 3">
    <name type="scientific">Thalassiosira oceanica</name>
    <name type="common">Marine diatom</name>
    <dbReference type="NCBI Taxonomy" id="159749"/>
    <lineage>
        <taxon>Eukaryota</taxon>
        <taxon>Sar</taxon>
        <taxon>Stramenopiles</taxon>
        <taxon>Ochrophyta</taxon>
        <taxon>Bacillariophyta</taxon>
        <taxon>Coscinodiscophyceae</taxon>
        <taxon>Thalassiosirophycidae</taxon>
        <taxon>Thalassiosirales</taxon>
        <taxon>Thalassiosiraceae</taxon>
        <taxon>Thalassiosira</taxon>
    </lineage>
</organism>
<sequence length="85" mass="8877">MEGKGVGDAVRRRSGRDSCSVGRATPVCIPGSKNAVPLAPSGGRWGVVWASMPRYRPLLLPGRLYEASTSPVGPLGGDNTRFVAP</sequence>
<gene>
    <name evidence="2" type="ORF">THAOC_02183</name>
</gene>
<evidence type="ECO:0000313" key="3">
    <source>
        <dbReference type="Proteomes" id="UP000266841"/>
    </source>
</evidence>
<name>K0TMC3_THAOC</name>
<dbReference type="AlphaFoldDB" id="K0TMC3"/>
<dbReference type="Proteomes" id="UP000266841">
    <property type="component" value="Unassembled WGS sequence"/>
</dbReference>